<reference evidence="1 2" key="1">
    <citation type="submission" date="2024-07" db="EMBL/GenBank/DDBJ databases">
        <title>Marimonas sp.nov., isolated from tidal-flat sediment.</title>
        <authorList>
            <person name="Jayan J.N."/>
            <person name="Lee S.S."/>
        </authorList>
    </citation>
    <scope>NUCLEOTIDE SEQUENCE [LARGE SCALE GENOMIC DNA]</scope>
    <source>
        <strain evidence="1 2">MJW-29</strain>
    </source>
</reference>
<dbReference type="EMBL" id="JBFNXX010000006">
    <property type="protein sequence ID" value="MEW9920033.1"/>
    <property type="molecule type" value="Genomic_DNA"/>
</dbReference>
<keyword evidence="2" id="KW-1185">Reference proteome</keyword>
<dbReference type="Proteomes" id="UP001556098">
    <property type="component" value="Unassembled WGS sequence"/>
</dbReference>
<protein>
    <recommendedName>
        <fullName evidence="3">DUF3800 domain-containing protein</fullName>
    </recommendedName>
</protein>
<gene>
    <name evidence="1" type="ORF">AB2B41_10485</name>
</gene>
<name>A0ABV3RM15_9RHOB</name>
<evidence type="ECO:0000313" key="2">
    <source>
        <dbReference type="Proteomes" id="UP001556098"/>
    </source>
</evidence>
<organism evidence="1 2">
    <name type="scientific">Sulfitobacter sediminis</name>
    <dbReference type="NCBI Taxonomy" id="3234186"/>
    <lineage>
        <taxon>Bacteria</taxon>
        <taxon>Pseudomonadati</taxon>
        <taxon>Pseudomonadota</taxon>
        <taxon>Alphaproteobacteria</taxon>
        <taxon>Rhodobacterales</taxon>
        <taxon>Roseobacteraceae</taxon>
        <taxon>Sulfitobacter</taxon>
    </lineage>
</organism>
<evidence type="ECO:0008006" key="3">
    <source>
        <dbReference type="Google" id="ProtNLM"/>
    </source>
</evidence>
<proteinExistence type="predicted"/>
<evidence type="ECO:0000313" key="1">
    <source>
        <dbReference type="EMBL" id="MEW9920033.1"/>
    </source>
</evidence>
<sequence length="218" mass="24103">MNSVFARVPFRGAKKICVFQCYLDDSYDPPGTGVVTLAGYFGTAEQWDAFEVSAQQMLNRYSVPVFHAKDFKDTSSSFEGWSRHKKEDFAVDFFDAAHASSLIGVSKSVERKLHASLRKVGRSSHNYSPLGMAFGALTGAFSNDQCTYLPRGEKPTHFFVEAGNTNNSGSKKSLNALGRAKVGKAHFCRSHLSRKTVAARYNLQIFALTIRAPLLEKC</sequence>
<comment type="caution">
    <text evidence="1">The sequence shown here is derived from an EMBL/GenBank/DDBJ whole genome shotgun (WGS) entry which is preliminary data.</text>
</comment>
<dbReference type="RefSeq" id="WP_367877732.1">
    <property type="nucleotide sequence ID" value="NZ_JBFNXX010000006.1"/>
</dbReference>
<accession>A0ABV3RM15</accession>